<dbReference type="OrthoDB" id="9031471at2"/>
<dbReference type="STRING" id="641665.GCA_002104455_00583"/>
<dbReference type="AlphaFoldDB" id="A0A1H7GA42"/>
<evidence type="ECO:0000313" key="2">
    <source>
        <dbReference type="EMBL" id="SEK34337.1"/>
    </source>
</evidence>
<proteinExistence type="predicted"/>
<dbReference type="Gene3D" id="2.30.40.10">
    <property type="entry name" value="Urease, subunit C, domain 1"/>
    <property type="match status" value="1"/>
</dbReference>
<dbReference type="CDD" id="cd01300">
    <property type="entry name" value="YtcJ_like"/>
    <property type="match status" value="1"/>
</dbReference>
<name>A0A1H7GA42_9GAMM</name>
<gene>
    <name evidence="2" type="ORF">SAMN05216262_101120</name>
</gene>
<dbReference type="PANTHER" id="PTHR22642">
    <property type="entry name" value="IMIDAZOLONEPROPIONASE"/>
    <property type="match status" value="1"/>
</dbReference>
<sequence>MSIANTALPKGKNYISSHAGHGAGQADIVFKNARIYTVNPDQVWAEAVAIKDGIFIAVGQFADMQDVIDDHTQIVDLNGRFCMPGLYDMHTHPDLTLAPGYAGYLDVGFEDPTPEQVKQAILRYGDDNPEREWIFGQYFVHFQFKREGIAATREWLDSIISDRPVAIHDRSWGCILVNSKALELAGIDANTPDPRNGYIERDSITGEPTGILVDGAYALIHTAMPPTPAHALQRAYREGMHYQTSRGVVATKYVHVCEHRLDALKAIDDAGDMTLRVEAAISWQDDIFPVRRRWELLAGARHYYRSAKLNANAVKFHFDGTHGSFSSYLATPWTGTDDWRGGLNLTPEHITDMVVDMDRRGIRVIAHCVGDGASDMFLDAIAVARKRNGPNGVRHQCAHATVLLDENLPRFAELNVVAEFSPVGWLPEPYARGREVLGEERFDRMYNFRGVIDHGGIAVMGTDWPVSNINCWIGFEAMMTRKNPWFDNDETFHGQPITLEEAIRVMTINGAHCMSMEDSAGSIEVGKSADMITLDRNLFELELQGNVHNTQVDLTVMAGQVVWDRNGELAQSKLKAPLNPNNVQNFYPRMEG</sequence>
<dbReference type="GO" id="GO:0016810">
    <property type="term" value="F:hydrolase activity, acting on carbon-nitrogen (but not peptide) bonds"/>
    <property type="evidence" value="ECO:0007669"/>
    <property type="project" value="InterPro"/>
</dbReference>
<dbReference type="InterPro" id="IPR032466">
    <property type="entry name" value="Metal_Hydrolase"/>
</dbReference>
<dbReference type="InterPro" id="IPR033932">
    <property type="entry name" value="YtcJ-like"/>
</dbReference>
<dbReference type="PANTHER" id="PTHR22642:SF2">
    <property type="entry name" value="PROTEIN LONG AFTER FAR-RED 3"/>
    <property type="match status" value="1"/>
</dbReference>
<evidence type="ECO:0000313" key="3">
    <source>
        <dbReference type="Proteomes" id="UP000199297"/>
    </source>
</evidence>
<dbReference type="InterPro" id="IPR011059">
    <property type="entry name" value="Metal-dep_hydrolase_composite"/>
</dbReference>
<dbReference type="Proteomes" id="UP000199297">
    <property type="component" value="Unassembled WGS sequence"/>
</dbReference>
<dbReference type="Pfam" id="PF07969">
    <property type="entry name" value="Amidohydro_3"/>
    <property type="match status" value="1"/>
</dbReference>
<accession>A0A1H7GA42</accession>
<dbReference type="EMBL" id="FOBI01000001">
    <property type="protein sequence ID" value="SEK34337.1"/>
    <property type="molecule type" value="Genomic_DNA"/>
</dbReference>
<dbReference type="SUPFAM" id="SSF51556">
    <property type="entry name" value="Metallo-dependent hydrolases"/>
    <property type="match status" value="1"/>
</dbReference>
<keyword evidence="3" id="KW-1185">Reference proteome</keyword>
<reference evidence="3" key="1">
    <citation type="submission" date="2016-10" db="EMBL/GenBank/DDBJ databases">
        <authorList>
            <person name="Varghese N."/>
            <person name="Submissions S."/>
        </authorList>
    </citation>
    <scope>NUCLEOTIDE SEQUENCE [LARGE SCALE GENOMIC DNA]</scope>
    <source>
        <strain evidence="3">CGMCC 1.9127</strain>
    </source>
</reference>
<dbReference type="SUPFAM" id="SSF51338">
    <property type="entry name" value="Composite domain of metallo-dependent hydrolases"/>
    <property type="match status" value="1"/>
</dbReference>
<protein>
    <recommendedName>
        <fullName evidence="1">Amidohydrolase 3 domain-containing protein</fullName>
    </recommendedName>
</protein>
<evidence type="ECO:0000259" key="1">
    <source>
        <dbReference type="Pfam" id="PF07969"/>
    </source>
</evidence>
<organism evidence="2 3">
    <name type="scientific">Colwellia chukchiensis</name>
    <dbReference type="NCBI Taxonomy" id="641665"/>
    <lineage>
        <taxon>Bacteria</taxon>
        <taxon>Pseudomonadati</taxon>
        <taxon>Pseudomonadota</taxon>
        <taxon>Gammaproteobacteria</taxon>
        <taxon>Alteromonadales</taxon>
        <taxon>Colwelliaceae</taxon>
        <taxon>Colwellia</taxon>
    </lineage>
</organism>
<dbReference type="InterPro" id="IPR013108">
    <property type="entry name" value="Amidohydro_3"/>
</dbReference>
<dbReference type="Gene3D" id="3.10.310.70">
    <property type="match status" value="1"/>
</dbReference>
<dbReference type="Gene3D" id="3.20.20.140">
    <property type="entry name" value="Metal-dependent hydrolases"/>
    <property type="match status" value="1"/>
</dbReference>
<dbReference type="RefSeq" id="WP_085283032.1">
    <property type="nucleotide sequence ID" value="NZ_FOBI01000001.1"/>
</dbReference>
<feature type="domain" description="Amidohydrolase 3" evidence="1">
    <location>
        <begin position="73"/>
        <end position="562"/>
    </location>
</feature>